<dbReference type="AlphaFoldDB" id="A0A2I0AEU4"/>
<sequence length="111" mass="11776">MRKPKGWARARRFASFGLQPAAGRGRGGGLNKSPKKGPAGSPQASAKGWPTGAESTAGRRSTCRQERKSGPPTRQTWQACRPSVWSRGRAGAGSCVSGDVSHRSEIQLTCR</sequence>
<proteinExistence type="predicted"/>
<name>A0A2I0AEU4_9ASPA</name>
<reference evidence="2 3" key="1">
    <citation type="journal article" date="2017" name="Nature">
        <title>The Apostasia genome and the evolution of orchids.</title>
        <authorList>
            <person name="Zhang G.Q."/>
            <person name="Liu K.W."/>
            <person name="Li Z."/>
            <person name="Lohaus R."/>
            <person name="Hsiao Y.Y."/>
            <person name="Niu S.C."/>
            <person name="Wang J.Y."/>
            <person name="Lin Y.C."/>
            <person name="Xu Q."/>
            <person name="Chen L.J."/>
            <person name="Yoshida K."/>
            <person name="Fujiwara S."/>
            <person name="Wang Z.W."/>
            <person name="Zhang Y.Q."/>
            <person name="Mitsuda N."/>
            <person name="Wang M."/>
            <person name="Liu G.H."/>
            <person name="Pecoraro L."/>
            <person name="Huang H.X."/>
            <person name="Xiao X.J."/>
            <person name="Lin M."/>
            <person name="Wu X.Y."/>
            <person name="Wu W.L."/>
            <person name="Chen Y.Y."/>
            <person name="Chang S.B."/>
            <person name="Sakamoto S."/>
            <person name="Ohme-Takagi M."/>
            <person name="Yagi M."/>
            <person name="Zeng S.J."/>
            <person name="Shen C.Y."/>
            <person name="Yeh C.M."/>
            <person name="Luo Y.B."/>
            <person name="Tsai W.C."/>
            <person name="Van de Peer Y."/>
            <person name="Liu Z.J."/>
        </authorList>
    </citation>
    <scope>NUCLEOTIDE SEQUENCE [LARGE SCALE GENOMIC DNA]</scope>
    <source>
        <strain evidence="3">cv. Shenzhen</strain>
        <tissue evidence="2">Stem</tissue>
    </source>
</reference>
<feature type="compositionally biased region" description="Basic residues" evidence="1">
    <location>
        <begin position="1"/>
        <end position="12"/>
    </location>
</feature>
<evidence type="ECO:0000313" key="2">
    <source>
        <dbReference type="EMBL" id="PKA54072.1"/>
    </source>
</evidence>
<feature type="region of interest" description="Disordered" evidence="1">
    <location>
        <begin position="1"/>
        <end position="111"/>
    </location>
</feature>
<accession>A0A2I0AEU4</accession>
<dbReference type="EMBL" id="KZ451986">
    <property type="protein sequence ID" value="PKA54072.1"/>
    <property type="molecule type" value="Genomic_DNA"/>
</dbReference>
<evidence type="ECO:0000256" key="1">
    <source>
        <dbReference type="SAM" id="MobiDB-lite"/>
    </source>
</evidence>
<evidence type="ECO:0000313" key="3">
    <source>
        <dbReference type="Proteomes" id="UP000236161"/>
    </source>
</evidence>
<keyword evidence="3" id="KW-1185">Reference proteome</keyword>
<organism evidence="2 3">
    <name type="scientific">Apostasia shenzhenica</name>
    <dbReference type="NCBI Taxonomy" id="1088818"/>
    <lineage>
        <taxon>Eukaryota</taxon>
        <taxon>Viridiplantae</taxon>
        <taxon>Streptophyta</taxon>
        <taxon>Embryophyta</taxon>
        <taxon>Tracheophyta</taxon>
        <taxon>Spermatophyta</taxon>
        <taxon>Magnoliopsida</taxon>
        <taxon>Liliopsida</taxon>
        <taxon>Asparagales</taxon>
        <taxon>Orchidaceae</taxon>
        <taxon>Apostasioideae</taxon>
        <taxon>Apostasia</taxon>
    </lineage>
</organism>
<dbReference type="Proteomes" id="UP000236161">
    <property type="component" value="Unassembled WGS sequence"/>
</dbReference>
<gene>
    <name evidence="2" type="ORF">AXF42_Ash020991</name>
</gene>
<protein>
    <submittedName>
        <fullName evidence="2">Uncharacterized protein</fullName>
    </submittedName>
</protein>